<dbReference type="InterPro" id="IPR001138">
    <property type="entry name" value="Zn2Cys6_DnaBD"/>
</dbReference>
<dbReference type="GO" id="GO:0000981">
    <property type="term" value="F:DNA-binding transcription factor activity, RNA polymerase II-specific"/>
    <property type="evidence" value="ECO:0007669"/>
    <property type="project" value="InterPro"/>
</dbReference>
<dbReference type="AlphaFoldDB" id="A0A6A5Y9L7"/>
<dbReference type="PANTHER" id="PTHR31001:SF58">
    <property type="entry name" value="ZN(II)2CYS6 TRANSCRIPTION FACTOR (EUROFUNG)"/>
    <property type="match status" value="1"/>
</dbReference>
<dbReference type="CDD" id="cd00067">
    <property type="entry name" value="GAL4"/>
    <property type="match status" value="2"/>
</dbReference>
<evidence type="ECO:0000256" key="2">
    <source>
        <dbReference type="ARBA" id="ARBA00022723"/>
    </source>
</evidence>
<dbReference type="Pfam" id="PF04082">
    <property type="entry name" value="Fungal_trans"/>
    <property type="match status" value="1"/>
</dbReference>
<sequence>MHAREVQTCMRCRESKRRCDKAKPACSRCVRAGVQCSFDGQSTEERVLSTNAKDNLAPDVTDSCDSITSEILSARSSARQSSSVLLTPPPDKVVKRRNRACLSCSRCHRIKVRCDKKQPCGRCTSSGYHTTCIYTHKTSTVAREQNPDPAIVLASEDPEVVVTTWFLRRRGSSHWRALLSRAQALEHVGSEVFNVALREHTENRCMNDLFLPGNFPLGTPDAAKYASIENVHDLIQSSRDSAYIYLKAYANIYHKIYPVLDIDDFELEVKEYLESPTQVDVNWLSQYLIVLGLGAFATKDQDLAKAFFFASEACLAKSPYMFRPCILNISTLCLMIVAKQVANATCWALDSCWNIMGMLVRLAVMMGLHLDGGTLCLTKNVIKERALHRRVWTIIVYLDIQLALITGQSSALPPDALLVGDDTLPPSCMISLEDCWKSVLPESFPIIYHFLTRINSSDGTISYDEVLQYDLEIRQRMQYLVGLEGDEILRITLDIFFRRVLSCLHRSHALHFEGPVLYPTSYWSSLECSLALLVHHRALSEQPSDDSLHGQLVCRPFMLDFFAAALTTGVHLTRRDAPLSADFTSEGMIPPRQTIVDTLKSCLEIVEREKDETLCFRSGCRLLSSVCSVVWASSLLDEPHSNLSPH</sequence>
<dbReference type="RefSeq" id="XP_033389623.1">
    <property type="nucleotide sequence ID" value="XM_033530764.1"/>
</dbReference>
<dbReference type="GO" id="GO:0006351">
    <property type="term" value="P:DNA-templated transcription"/>
    <property type="evidence" value="ECO:0007669"/>
    <property type="project" value="InterPro"/>
</dbReference>
<comment type="subcellular location">
    <subcellularLocation>
        <location evidence="1">Nucleus</location>
    </subcellularLocation>
</comment>
<dbReference type="EMBL" id="ML978066">
    <property type="protein sequence ID" value="KAF2021284.1"/>
    <property type="molecule type" value="Genomic_DNA"/>
</dbReference>
<feature type="domain" description="Zn(2)-C6 fungal-type" evidence="4">
    <location>
        <begin position="8"/>
        <end position="38"/>
    </location>
</feature>
<dbReference type="InterPro" id="IPR007219">
    <property type="entry name" value="XnlR_reg_dom"/>
</dbReference>
<organism evidence="5 6">
    <name type="scientific">Aaosphaeria arxii CBS 175.79</name>
    <dbReference type="NCBI Taxonomy" id="1450172"/>
    <lineage>
        <taxon>Eukaryota</taxon>
        <taxon>Fungi</taxon>
        <taxon>Dikarya</taxon>
        <taxon>Ascomycota</taxon>
        <taxon>Pezizomycotina</taxon>
        <taxon>Dothideomycetes</taxon>
        <taxon>Pleosporomycetidae</taxon>
        <taxon>Pleosporales</taxon>
        <taxon>Pleosporales incertae sedis</taxon>
        <taxon>Aaosphaeria</taxon>
    </lineage>
</organism>
<dbReference type="InterPro" id="IPR036864">
    <property type="entry name" value="Zn2-C6_fun-type_DNA-bd_sf"/>
</dbReference>
<accession>A0A6A5Y9L7</accession>
<protein>
    <recommendedName>
        <fullName evidence="4">Zn(2)-C6 fungal-type domain-containing protein</fullName>
    </recommendedName>
</protein>
<dbReference type="SMART" id="SM00906">
    <property type="entry name" value="Fungal_trans"/>
    <property type="match status" value="1"/>
</dbReference>
<dbReference type="GO" id="GO:0003677">
    <property type="term" value="F:DNA binding"/>
    <property type="evidence" value="ECO:0007669"/>
    <property type="project" value="InterPro"/>
</dbReference>
<evidence type="ECO:0000313" key="5">
    <source>
        <dbReference type="EMBL" id="KAF2021284.1"/>
    </source>
</evidence>
<dbReference type="PROSITE" id="PS50048">
    <property type="entry name" value="ZN2_CY6_FUNGAL_2"/>
    <property type="match status" value="2"/>
</dbReference>
<dbReference type="SMART" id="SM00066">
    <property type="entry name" value="GAL4"/>
    <property type="match status" value="2"/>
</dbReference>
<proteinExistence type="predicted"/>
<keyword evidence="2" id="KW-0479">Metal-binding</keyword>
<dbReference type="InterPro" id="IPR050613">
    <property type="entry name" value="Sec_Metabolite_Reg"/>
</dbReference>
<evidence type="ECO:0000313" key="6">
    <source>
        <dbReference type="Proteomes" id="UP000799778"/>
    </source>
</evidence>
<feature type="domain" description="Zn(2)-C6 fungal-type" evidence="4">
    <location>
        <begin position="103"/>
        <end position="134"/>
    </location>
</feature>
<dbReference type="Pfam" id="PF00172">
    <property type="entry name" value="Zn_clus"/>
    <property type="match status" value="2"/>
</dbReference>
<reference evidence="5" key="1">
    <citation type="journal article" date="2020" name="Stud. Mycol.">
        <title>101 Dothideomycetes genomes: a test case for predicting lifestyles and emergence of pathogens.</title>
        <authorList>
            <person name="Haridas S."/>
            <person name="Albert R."/>
            <person name="Binder M."/>
            <person name="Bloem J."/>
            <person name="Labutti K."/>
            <person name="Salamov A."/>
            <person name="Andreopoulos B."/>
            <person name="Baker S."/>
            <person name="Barry K."/>
            <person name="Bills G."/>
            <person name="Bluhm B."/>
            <person name="Cannon C."/>
            <person name="Castanera R."/>
            <person name="Culley D."/>
            <person name="Daum C."/>
            <person name="Ezra D."/>
            <person name="Gonzalez J."/>
            <person name="Henrissat B."/>
            <person name="Kuo A."/>
            <person name="Liang C."/>
            <person name="Lipzen A."/>
            <person name="Lutzoni F."/>
            <person name="Magnuson J."/>
            <person name="Mondo S."/>
            <person name="Nolan M."/>
            <person name="Ohm R."/>
            <person name="Pangilinan J."/>
            <person name="Park H.-J."/>
            <person name="Ramirez L."/>
            <person name="Alfaro M."/>
            <person name="Sun H."/>
            <person name="Tritt A."/>
            <person name="Yoshinaga Y."/>
            <person name="Zwiers L.-H."/>
            <person name="Turgeon B."/>
            <person name="Goodwin S."/>
            <person name="Spatafora J."/>
            <person name="Crous P."/>
            <person name="Grigoriev I."/>
        </authorList>
    </citation>
    <scope>NUCLEOTIDE SEQUENCE</scope>
    <source>
        <strain evidence="5">CBS 175.79</strain>
    </source>
</reference>
<evidence type="ECO:0000256" key="3">
    <source>
        <dbReference type="ARBA" id="ARBA00023242"/>
    </source>
</evidence>
<dbReference type="OrthoDB" id="4337792at2759"/>
<dbReference type="Gene3D" id="4.10.240.10">
    <property type="entry name" value="Zn(2)-C6 fungal-type DNA-binding domain"/>
    <property type="match status" value="2"/>
</dbReference>
<evidence type="ECO:0000259" key="4">
    <source>
        <dbReference type="PROSITE" id="PS50048"/>
    </source>
</evidence>
<dbReference type="GO" id="GO:0005634">
    <property type="term" value="C:nucleus"/>
    <property type="evidence" value="ECO:0007669"/>
    <property type="project" value="UniProtKB-SubCell"/>
</dbReference>
<keyword evidence="6" id="KW-1185">Reference proteome</keyword>
<dbReference type="CDD" id="cd12148">
    <property type="entry name" value="fungal_TF_MHR"/>
    <property type="match status" value="1"/>
</dbReference>
<keyword evidence="3" id="KW-0539">Nucleus</keyword>
<dbReference type="SUPFAM" id="SSF57701">
    <property type="entry name" value="Zn2/Cys6 DNA-binding domain"/>
    <property type="match status" value="2"/>
</dbReference>
<dbReference type="GO" id="GO:0008270">
    <property type="term" value="F:zinc ion binding"/>
    <property type="evidence" value="ECO:0007669"/>
    <property type="project" value="InterPro"/>
</dbReference>
<dbReference type="GeneID" id="54288161"/>
<dbReference type="PANTHER" id="PTHR31001">
    <property type="entry name" value="UNCHARACTERIZED TRANSCRIPTIONAL REGULATORY PROTEIN"/>
    <property type="match status" value="1"/>
</dbReference>
<name>A0A6A5Y9L7_9PLEO</name>
<evidence type="ECO:0000256" key="1">
    <source>
        <dbReference type="ARBA" id="ARBA00004123"/>
    </source>
</evidence>
<dbReference type="PROSITE" id="PS00463">
    <property type="entry name" value="ZN2_CY6_FUNGAL_1"/>
    <property type="match status" value="2"/>
</dbReference>
<dbReference type="Proteomes" id="UP000799778">
    <property type="component" value="Unassembled WGS sequence"/>
</dbReference>
<gene>
    <name evidence="5" type="ORF">BU24DRAFT_446336</name>
</gene>